<keyword evidence="7 11" id="KW-0456">Lyase</keyword>
<dbReference type="PROSITE" id="PS00934">
    <property type="entry name" value="GLYOXALASE_I_1"/>
    <property type="match status" value="1"/>
</dbReference>
<dbReference type="UniPathway" id="UPA00619">
    <property type="reaction ID" value="UER00675"/>
</dbReference>
<comment type="pathway">
    <text evidence="1 11">Secondary metabolite metabolism; methylglyoxal degradation; (R)-lactate from methylglyoxal: step 1/2.</text>
</comment>
<dbReference type="PANTHER" id="PTHR10374:SF30">
    <property type="entry name" value="LACTOYLGLUTATHIONE LYASE"/>
    <property type="match status" value="1"/>
</dbReference>
<comment type="function">
    <text evidence="11">Catalyzes the conversion of hemimercaptal, formed from methylglyoxal and glutathione, to S-lactoylglutathione.</text>
</comment>
<evidence type="ECO:0000259" key="12">
    <source>
        <dbReference type="PROSITE" id="PS51819"/>
    </source>
</evidence>
<evidence type="ECO:0000256" key="1">
    <source>
        <dbReference type="ARBA" id="ARBA00005008"/>
    </source>
</evidence>
<dbReference type="PROSITE" id="PS51819">
    <property type="entry name" value="VOC"/>
    <property type="match status" value="1"/>
</dbReference>
<comment type="cofactor">
    <cofactor evidence="10">
        <name>Zn(2+)</name>
        <dbReference type="ChEBI" id="CHEBI:29105"/>
    </cofactor>
    <text evidence="10">Binds 1 zinc ion per subunit. In the homodimer, two zinc ions are bound between subunits.</text>
</comment>
<feature type="binding site" evidence="10">
    <location>
        <position position="35"/>
    </location>
    <ligand>
        <name>Zn(2+)</name>
        <dbReference type="ChEBI" id="CHEBI:29105"/>
        <note>ligand shared between dimeric partners</note>
    </ligand>
</feature>
<name>A0A250XFA0_9CHLO</name>
<dbReference type="STRING" id="1157962.A0A250XFA0"/>
<sequence>MSSHEMSNLSKAALHSLPGVCTDRDPETLSYTFQQTMLRIRDPKASLEFYTKALGMTLLERLDFKDMAFSLYFLAYVDPSKIPEDRKDRVQWMFAQPGCLELTHNWGTETDLDFKGYHTGNSEPKGFGHIGIAVKDVDSACKRWESMGIEFVKKPQDGKMKGIAFIKDPDGYWIEVLNPSNARAFLDWPGNM</sequence>
<accession>A0A250XFA0</accession>
<comment type="catalytic activity">
    <reaction evidence="8 11">
        <text>(R)-S-lactoylglutathione = methylglyoxal + glutathione</text>
        <dbReference type="Rhea" id="RHEA:19069"/>
        <dbReference type="ChEBI" id="CHEBI:17158"/>
        <dbReference type="ChEBI" id="CHEBI:57474"/>
        <dbReference type="ChEBI" id="CHEBI:57925"/>
        <dbReference type="EC" id="4.4.1.5"/>
    </reaction>
</comment>
<reference evidence="13 14" key="1">
    <citation type="submission" date="2017-08" db="EMBL/GenBank/DDBJ databases">
        <title>Acidophilic green algal genome provides insights into adaptation to an acidic environment.</title>
        <authorList>
            <person name="Hirooka S."/>
            <person name="Hirose Y."/>
            <person name="Kanesaki Y."/>
            <person name="Higuchi S."/>
            <person name="Fujiwara T."/>
            <person name="Onuma R."/>
            <person name="Era A."/>
            <person name="Ohbayashi R."/>
            <person name="Uzuka A."/>
            <person name="Nozaki H."/>
            <person name="Yoshikawa H."/>
            <person name="Miyagishima S.Y."/>
        </authorList>
    </citation>
    <scope>NUCLEOTIDE SEQUENCE [LARGE SCALE GENOMIC DNA]</scope>
    <source>
        <strain evidence="13 14">NIES-2499</strain>
    </source>
</reference>
<evidence type="ECO:0000256" key="7">
    <source>
        <dbReference type="ARBA" id="ARBA00023239"/>
    </source>
</evidence>
<dbReference type="Gene3D" id="3.10.180.10">
    <property type="entry name" value="2,3-Dihydroxybiphenyl 1,2-Dioxygenase, domain 1"/>
    <property type="match status" value="1"/>
</dbReference>
<keyword evidence="6 10" id="KW-0862">Zinc</keyword>
<dbReference type="InterPro" id="IPR018146">
    <property type="entry name" value="Glyoxalase_1_CS"/>
</dbReference>
<feature type="binding site" evidence="10">
    <location>
        <position position="129"/>
    </location>
    <ligand>
        <name>Zn(2+)</name>
        <dbReference type="ChEBI" id="CHEBI:29105"/>
        <note>ligand shared between dimeric partners</note>
    </ligand>
</feature>
<keyword evidence="5 10" id="KW-0479">Metal-binding</keyword>
<dbReference type="InterPro" id="IPR029068">
    <property type="entry name" value="Glyas_Bleomycin-R_OHBP_Dase"/>
</dbReference>
<evidence type="ECO:0000313" key="13">
    <source>
        <dbReference type="EMBL" id="GAX81470.1"/>
    </source>
</evidence>
<dbReference type="GO" id="GO:0046872">
    <property type="term" value="F:metal ion binding"/>
    <property type="evidence" value="ECO:0007669"/>
    <property type="project" value="UniProtKB-UniRule"/>
</dbReference>
<organism evidence="13 14">
    <name type="scientific">Chlamydomonas eustigma</name>
    <dbReference type="NCBI Taxonomy" id="1157962"/>
    <lineage>
        <taxon>Eukaryota</taxon>
        <taxon>Viridiplantae</taxon>
        <taxon>Chlorophyta</taxon>
        <taxon>core chlorophytes</taxon>
        <taxon>Chlorophyceae</taxon>
        <taxon>CS clade</taxon>
        <taxon>Chlamydomonadales</taxon>
        <taxon>Chlamydomonadaceae</taxon>
        <taxon>Chlamydomonas</taxon>
    </lineage>
</organism>
<gene>
    <name evidence="13" type="ORF">CEUSTIGMA_g8899.t1</name>
</gene>
<dbReference type="PANTHER" id="PTHR10374">
    <property type="entry name" value="LACTOYLGLUTATHIONE LYASE GLYOXALASE I"/>
    <property type="match status" value="1"/>
</dbReference>
<dbReference type="PROSITE" id="PS00935">
    <property type="entry name" value="GLYOXALASE_I_2"/>
    <property type="match status" value="1"/>
</dbReference>
<evidence type="ECO:0000256" key="11">
    <source>
        <dbReference type="RuleBase" id="RU361179"/>
    </source>
</evidence>
<dbReference type="EMBL" id="BEGY01000066">
    <property type="protein sequence ID" value="GAX81470.1"/>
    <property type="molecule type" value="Genomic_DNA"/>
</dbReference>
<dbReference type="GO" id="GO:0004462">
    <property type="term" value="F:lactoylglutathione lyase activity"/>
    <property type="evidence" value="ECO:0007669"/>
    <property type="project" value="UniProtKB-UniRule"/>
</dbReference>
<comment type="caution">
    <text evidence="13">The sequence shown here is derived from an EMBL/GenBank/DDBJ whole genome shotgun (WGS) entry which is preliminary data.</text>
</comment>
<dbReference type="AlphaFoldDB" id="A0A250XFA0"/>
<dbReference type="InterPro" id="IPR004361">
    <property type="entry name" value="Glyoxalase_1"/>
</dbReference>
<dbReference type="EC" id="4.4.1.5" evidence="3 11"/>
<evidence type="ECO:0000256" key="5">
    <source>
        <dbReference type="ARBA" id="ARBA00022723"/>
    </source>
</evidence>
<evidence type="ECO:0000256" key="4">
    <source>
        <dbReference type="ARBA" id="ARBA00018701"/>
    </source>
</evidence>
<dbReference type="Pfam" id="PF00903">
    <property type="entry name" value="Glyoxalase"/>
    <property type="match status" value="1"/>
</dbReference>
<feature type="binding site" evidence="10">
    <location>
        <position position="101"/>
    </location>
    <ligand>
        <name>Zn(2+)</name>
        <dbReference type="ChEBI" id="CHEBI:29105"/>
        <note>ligand shared between dimeric partners</note>
    </ligand>
</feature>
<evidence type="ECO:0000256" key="6">
    <source>
        <dbReference type="ARBA" id="ARBA00022833"/>
    </source>
</evidence>
<comment type="similarity">
    <text evidence="2 11">Belongs to the glyoxalase I family.</text>
</comment>
<dbReference type="SUPFAM" id="SSF54593">
    <property type="entry name" value="Glyoxalase/Bleomycin resistance protein/Dihydroxybiphenyl dioxygenase"/>
    <property type="match status" value="1"/>
</dbReference>
<feature type="binding site" evidence="10">
    <location>
        <position position="175"/>
    </location>
    <ligand>
        <name>Zn(2+)</name>
        <dbReference type="ChEBI" id="CHEBI:29105"/>
        <note>ligand shared between dimeric partners</note>
    </ligand>
</feature>
<evidence type="ECO:0000256" key="3">
    <source>
        <dbReference type="ARBA" id="ARBA00012081"/>
    </source>
</evidence>
<dbReference type="CDD" id="cd07233">
    <property type="entry name" value="GlxI_Zn"/>
    <property type="match status" value="1"/>
</dbReference>
<protein>
    <recommendedName>
        <fullName evidence="4 11">Lactoylglutathione lyase</fullName>
        <ecNumber evidence="3 11">4.4.1.5</ecNumber>
    </recommendedName>
    <alternativeName>
        <fullName evidence="11">Glyoxalase I</fullName>
    </alternativeName>
</protein>
<evidence type="ECO:0000256" key="9">
    <source>
        <dbReference type="PIRSR" id="PIRSR604361-1"/>
    </source>
</evidence>
<dbReference type="InterPro" id="IPR037523">
    <property type="entry name" value="VOC_core"/>
</dbReference>
<dbReference type="InterPro" id="IPR004360">
    <property type="entry name" value="Glyas_Fos-R_dOase_dom"/>
</dbReference>
<evidence type="ECO:0000313" key="14">
    <source>
        <dbReference type="Proteomes" id="UP000232323"/>
    </source>
</evidence>
<evidence type="ECO:0000256" key="10">
    <source>
        <dbReference type="PIRSR" id="PIRSR604361-3"/>
    </source>
</evidence>
<evidence type="ECO:0000256" key="2">
    <source>
        <dbReference type="ARBA" id="ARBA00010363"/>
    </source>
</evidence>
<dbReference type="NCBIfam" id="TIGR00068">
    <property type="entry name" value="glyox_I"/>
    <property type="match status" value="1"/>
</dbReference>
<proteinExistence type="inferred from homology"/>
<dbReference type="OrthoDB" id="16820at2759"/>
<feature type="domain" description="VOC" evidence="12">
    <location>
        <begin position="32"/>
        <end position="179"/>
    </location>
</feature>
<keyword evidence="14" id="KW-1185">Reference proteome</keyword>
<evidence type="ECO:0000256" key="8">
    <source>
        <dbReference type="ARBA" id="ARBA00048273"/>
    </source>
</evidence>
<feature type="active site" description="Proton donor/acceptor" evidence="9">
    <location>
        <position position="175"/>
    </location>
</feature>
<dbReference type="Proteomes" id="UP000232323">
    <property type="component" value="Unassembled WGS sequence"/>
</dbReference>